<dbReference type="WBParaSite" id="HCON_00164150-00001">
    <property type="protein sequence ID" value="HCON_00164150-00001"/>
    <property type="gene ID" value="HCON_00164150"/>
</dbReference>
<comment type="subcellular location">
    <subcellularLocation>
        <location evidence="3">Cytoplasm</location>
    </subcellularLocation>
</comment>
<dbReference type="GO" id="GO:0016779">
    <property type="term" value="F:nucleotidyltransferase activity"/>
    <property type="evidence" value="ECO:0007669"/>
    <property type="project" value="UniProtKB-UniRule"/>
</dbReference>
<accession>A0A7I4YZ62</accession>
<comment type="pathway">
    <text evidence="3">tRNA modification; 5-methoxycarbonylmethyl-2-thiouridine-tRNA biosynthesis.</text>
</comment>
<comment type="similarity">
    <text evidence="3">Belongs to the CTU2/NCS2 family.</text>
</comment>
<dbReference type="GO" id="GO:0002143">
    <property type="term" value="P:tRNA wobble position uridine thiolation"/>
    <property type="evidence" value="ECO:0007669"/>
    <property type="project" value="TreeGrafter"/>
</dbReference>
<evidence type="ECO:0000256" key="1">
    <source>
        <dbReference type="ARBA" id="ARBA00022490"/>
    </source>
</evidence>
<dbReference type="InterPro" id="IPR014729">
    <property type="entry name" value="Rossmann-like_a/b/a_fold"/>
</dbReference>
<protein>
    <recommendedName>
        <fullName evidence="3">Cytoplasmic tRNA 2-thiolation protein 2</fullName>
    </recommendedName>
</protein>
<evidence type="ECO:0000256" key="2">
    <source>
        <dbReference type="ARBA" id="ARBA00022694"/>
    </source>
</evidence>
<dbReference type="GO" id="GO:0032447">
    <property type="term" value="P:protein urmylation"/>
    <property type="evidence" value="ECO:0007669"/>
    <property type="project" value="UniProtKB-UniRule"/>
</dbReference>
<dbReference type="Proteomes" id="UP000025227">
    <property type="component" value="Unplaced"/>
</dbReference>
<comment type="function">
    <text evidence="3">Plays a central role in 2-thiolation of mcm(5)S(2)U at tRNA wobble positions of tRNA(Lys), tRNA(Glu) and tRNA(Gln). May act by forming a heterodimer with NCS6/CTU1 that ligates sulfur from thiocarboxylated URM1 onto the uridine of tRNAs at wobble position.</text>
</comment>
<dbReference type="OMA" id="PFTETNC"/>
<dbReference type="GO" id="GO:0005829">
    <property type="term" value="C:cytosol"/>
    <property type="evidence" value="ECO:0007669"/>
    <property type="project" value="TreeGrafter"/>
</dbReference>
<evidence type="ECO:0000256" key="3">
    <source>
        <dbReference type="HAMAP-Rule" id="MF_03054"/>
    </source>
</evidence>
<keyword evidence="1 3" id="KW-0963">Cytoplasm</keyword>
<dbReference type="InterPro" id="IPR019407">
    <property type="entry name" value="CTU2"/>
</dbReference>
<dbReference type="PANTHER" id="PTHR20882:SF14">
    <property type="entry name" value="CYTOPLASMIC TRNA 2-THIOLATION PROTEIN 2"/>
    <property type="match status" value="1"/>
</dbReference>
<dbReference type="UniPathway" id="UPA00988"/>
<evidence type="ECO:0000313" key="5">
    <source>
        <dbReference type="WBParaSite" id="HCON_00164150-00001"/>
    </source>
</evidence>
<reference evidence="5" key="1">
    <citation type="submission" date="2020-12" db="UniProtKB">
        <authorList>
            <consortium name="WormBaseParasite"/>
        </authorList>
    </citation>
    <scope>IDENTIFICATION</scope>
    <source>
        <strain evidence="5">MHco3</strain>
    </source>
</reference>
<evidence type="ECO:0000313" key="4">
    <source>
        <dbReference type="Proteomes" id="UP000025227"/>
    </source>
</evidence>
<dbReference type="AlphaFoldDB" id="A0A7I4YZ62"/>
<dbReference type="Gene3D" id="3.40.50.620">
    <property type="entry name" value="HUPs"/>
    <property type="match status" value="1"/>
</dbReference>
<dbReference type="PANTHER" id="PTHR20882">
    <property type="entry name" value="CYTOPLASMIC TRNA 2-THIOLATION PROTEIN 2"/>
    <property type="match status" value="1"/>
</dbReference>
<dbReference type="GO" id="GO:0016783">
    <property type="term" value="F:sulfurtransferase activity"/>
    <property type="evidence" value="ECO:0007669"/>
    <property type="project" value="TreeGrafter"/>
</dbReference>
<proteinExistence type="inferred from homology"/>
<keyword evidence="4" id="KW-1185">Reference proteome</keyword>
<organism evidence="4 5">
    <name type="scientific">Haemonchus contortus</name>
    <name type="common">Barber pole worm</name>
    <dbReference type="NCBI Taxonomy" id="6289"/>
    <lineage>
        <taxon>Eukaryota</taxon>
        <taxon>Metazoa</taxon>
        <taxon>Ecdysozoa</taxon>
        <taxon>Nematoda</taxon>
        <taxon>Chromadorea</taxon>
        <taxon>Rhabditida</taxon>
        <taxon>Rhabditina</taxon>
        <taxon>Rhabditomorpha</taxon>
        <taxon>Strongyloidea</taxon>
        <taxon>Trichostrongylidae</taxon>
        <taxon>Haemonchus</taxon>
    </lineage>
</organism>
<keyword evidence="2 3" id="KW-0819">tRNA processing</keyword>
<name>A0A7I4YZ62_HAECO</name>
<dbReference type="HAMAP" id="MF_03054">
    <property type="entry name" value="CTU2"/>
    <property type="match status" value="1"/>
</dbReference>
<dbReference type="GO" id="GO:0000049">
    <property type="term" value="F:tRNA binding"/>
    <property type="evidence" value="ECO:0007669"/>
    <property type="project" value="InterPro"/>
</dbReference>
<dbReference type="OrthoDB" id="25129at2759"/>
<sequence>KKMMNKQYHSEGSYCNGGTSNDVKCVKCHGEAAFESNNTSYCEKCFLAMVKGKFRSSLSKRRIFRDKDSRKALVVLDGSRESAFLFRQIEDSVKQTNFKRLMIEPSFLLLLSSLDISEIRTIIKKLSVLQQALPCTYFVVHLAAIFGSLHISDNIGCIGIQHVSRLDTFLRSFRSTYLREEMIRLLNQRLIREFSKCVGISKVMVPSSGDDLARLAVSQLCLGRGGAVSDMTDVVENISQGITLIRPLRSVSSKEIATALQLENVEHYVLLPLVPNATNTYYAYEARSKGSIQQSTSRFLNSLQEDGFKGTVPNILGAISKIHIRNSGRFCSLCECYFCEEGALCYTCSNIMNELPFSIVDVFPLRLHFMPCD</sequence>